<organism evidence="14 15">
    <name type="scientific">Chryseolinea soli</name>
    <dbReference type="NCBI Taxonomy" id="2321403"/>
    <lineage>
        <taxon>Bacteria</taxon>
        <taxon>Pseudomonadati</taxon>
        <taxon>Bacteroidota</taxon>
        <taxon>Cytophagia</taxon>
        <taxon>Cytophagales</taxon>
        <taxon>Fulvivirgaceae</taxon>
        <taxon>Chryseolinea</taxon>
    </lineage>
</organism>
<keyword evidence="3 8" id="KW-1134">Transmembrane beta strand</keyword>
<keyword evidence="15" id="KW-1185">Reference proteome</keyword>
<keyword evidence="14" id="KW-0675">Receptor</keyword>
<evidence type="ECO:0000259" key="12">
    <source>
        <dbReference type="Pfam" id="PF00593"/>
    </source>
</evidence>
<protein>
    <submittedName>
        <fullName evidence="14">TonB-dependent receptor</fullName>
    </submittedName>
</protein>
<feature type="domain" description="TonB-dependent receptor-like beta-barrel" evidence="12">
    <location>
        <begin position="332"/>
        <end position="735"/>
    </location>
</feature>
<evidence type="ECO:0000256" key="5">
    <source>
        <dbReference type="ARBA" id="ARBA00023077"/>
    </source>
</evidence>
<evidence type="ECO:0000256" key="7">
    <source>
        <dbReference type="ARBA" id="ARBA00023237"/>
    </source>
</evidence>
<keyword evidence="11" id="KW-1133">Transmembrane helix</keyword>
<dbReference type="Gene3D" id="2.40.170.20">
    <property type="entry name" value="TonB-dependent receptor, beta-barrel domain"/>
    <property type="match status" value="1"/>
</dbReference>
<keyword evidence="2 8" id="KW-0813">Transport</keyword>
<evidence type="ECO:0000256" key="1">
    <source>
        <dbReference type="ARBA" id="ARBA00004571"/>
    </source>
</evidence>
<keyword evidence="7 8" id="KW-0998">Cell outer membrane</keyword>
<feature type="compositionally biased region" description="Polar residues" evidence="10">
    <location>
        <begin position="33"/>
        <end position="43"/>
    </location>
</feature>
<evidence type="ECO:0000256" key="4">
    <source>
        <dbReference type="ARBA" id="ARBA00022692"/>
    </source>
</evidence>
<evidence type="ECO:0000256" key="9">
    <source>
        <dbReference type="RuleBase" id="RU003357"/>
    </source>
</evidence>
<feature type="domain" description="TonB-dependent receptor plug" evidence="13">
    <location>
        <begin position="145"/>
        <end position="252"/>
    </location>
</feature>
<dbReference type="SUPFAM" id="SSF56935">
    <property type="entry name" value="Porins"/>
    <property type="match status" value="1"/>
</dbReference>
<evidence type="ECO:0000256" key="10">
    <source>
        <dbReference type="SAM" id="MobiDB-lite"/>
    </source>
</evidence>
<keyword evidence="5 9" id="KW-0798">TonB box</keyword>
<dbReference type="InterPro" id="IPR036942">
    <property type="entry name" value="Beta-barrel_TonB_sf"/>
</dbReference>
<evidence type="ECO:0000313" key="15">
    <source>
        <dbReference type="Proteomes" id="UP000266183"/>
    </source>
</evidence>
<dbReference type="Gene3D" id="2.170.130.10">
    <property type="entry name" value="TonB-dependent receptor, plug domain"/>
    <property type="match status" value="1"/>
</dbReference>
<dbReference type="InterPro" id="IPR037066">
    <property type="entry name" value="Plug_dom_sf"/>
</dbReference>
<evidence type="ECO:0000313" key="14">
    <source>
        <dbReference type="EMBL" id="AYB32038.1"/>
    </source>
</evidence>
<evidence type="ECO:0000256" key="8">
    <source>
        <dbReference type="PROSITE-ProRule" id="PRU01360"/>
    </source>
</evidence>
<comment type="similarity">
    <text evidence="8 9">Belongs to the TonB-dependent receptor family.</text>
</comment>
<dbReference type="Pfam" id="PF00593">
    <property type="entry name" value="TonB_dep_Rec_b-barrel"/>
    <property type="match status" value="1"/>
</dbReference>
<reference evidence="15" key="1">
    <citation type="submission" date="2018-09" db="EMBL/GenBank/DDBJ databases">
        <title>Chryseolinea sp. KIS68-18 isolated from soil.</title>
        <authorList>
            <person name="Weon H.-Y."/>
            <person name="Kwon S.-W."/>
            <person name="Lee S.A."/>
        </authorList>
    </citation>
    <scope>NUCLEOTIDE SEQUENCE [LARGE SCALE GENOMIC DNA]</scope>
    <source>
        <strain evidence="15">KIS68-18</strain>
    </source>
</reference>
<dbReference type="GO" id="GO:0009279">
    <property type="term" value="C:cell outer membrane"/>
    <property type="evidence" value="ECO:0007669"/>
    <property type="project" value="UniProtKB-SubCell"/>
</dbReference>
<dbReference type="InterPro" id="IPR039426">
    <property type="entry name" value="TonB-dep_rcpt-like"/>
</dbReference>
<keyword evidence="6 8" id="KW-0472">Membrane</keyword>
<evidence type="ECO:0000256" key="2">
    <source>
        <dbReference type="ARBA" id="ARBA00022448"/>
    </source>
</evidence>
<feature type="transmembrane region" description="Helical" evidence="11">
    <location>
        <begin position="94"/>
        <end position="113"/>
    </location>
</feature>
<feature type="region of interest" description="Disordered" evidence="10">
    <location>
        <begin position="29"/>
        <end position="56"/>
    </location>
</feature>
<dbReference type="KEGG" id="chk:D4L85_16330"/>
<dbReference type="GO" id="GO:0015344">
    <property type="term" value="F:siderophore uptake transmembrane transporter activity"/>
    <property type="evidence" value="ECO:0007669"/>
    <property type="project" value="TreeGrafter"/>
</dbReference>
<gene>
    <name evidence="14" type="ORF">D4L85_16330</name>
</gene>
<dbReference type="Pfam" id="PF07715">
    <property type="entry name" value="Plug"/>
    <property type="match status" value="1"/>
</dbReference>
<dbReference type="EMBL" id="CP032382">
    <property type="protein sequence ID" value="AYB32038.1"/>
    <property type="molecule type" value="Genomic_DNA"/>
</dbReference>
<dbReference type="AlphaFoldDB" id="A0A385STA5"/>
<dbReference type="PANTHER" id="PTHR30069:SF50">
    <property type="entry name" value="TONB-DEPENDENT RECEPTOR HI_1217-RELATED"/>
    <property type="match status" value="1"/>
</dbReference>
<evidence type="ECO:0000256" key="6">
    <source>
        <dbReference type="ARBA" id="ARBA00023136"/>
    </source>
</evidence>
<sequence length="766" mass="86442">MSMQNYLVTDYTSDEFRKAPNAIHPAMERSKTGKQVSDTTNFGAMQPGEQKRGATDRFDKTVKAGNPQLENKKERLHKTMNQIRSTENNSLLPVLMRIYLLFLILGTSFISYAQEKDSTDVYTMSLEELMNITVSVATKVEQNIDDAPGNVIVITRQQMMDMNARTLKDVLNVFVPGMDALPASMKYGDRVETVYSRGINSDFSQQILYLFNGKNKFNETTFGQPLGFIEFTLEAIEKIEISTSPVPLQGGSAVTIVNLVTRDRSVDGTEVFINSGFKDGLISKKATVLFGKKIDGWHLGGSLQFYDDKGVQRESNLGTGPGSGSFQANPKYMRDGTKSAYNITLNIQSPNKKVEFGSWYKFANQDGYLAGILPWASGYSQNYIGSQFQNYLAWKVTHHLNVTAGYMWHYLAYPGFPFYNTQTNFDTYLEANYTRNLGINENHALLVGGKIEREGQIGNTTYYWDGKINEFRDTTAYPLSPNQSRNVTSLYIDDNWTVTDQFSVLAGARFDHYENFANTKVSAINPRVALSYKLHKNLTVKVLYATAHRPPTLYELTGQTLLPLYGNPNLKLENIDNYEMNILYKKDRLKLKISAFNQIYKDQIIYLPIDKKLTDRDTTQAFNAGKTNVIGADLSLNYYVTRESYIFFNMAKLKTKTAQGSEVHFLPSLYINGGVNLKVKSFNVNLTSYFRGKRPMPNGYVVNTKEAAGINTVSNLSITYNLSSAIRLYALAQNVFDRENSFPLSIDGYYVPMRGRVINLGVTARF</sequence>
<evidence type="ECO:0000259" key="13">
    <source>
        <dbReference type="Pfam" id="PF07715"/>
    </source>
</evidence>
<dbReference type="GO" id="GO:0044718">
    <property type="term" value="P:siderophore transmembrane transport"/>
    <property type="evidence" value="ECO:0007669"/>
    <property type="project" value="TreeGrafter"/>
</dbReference>
<dbReference type="Proteomes" id="UP000266183">
    <property type="component" value="Chromosome"/>
</dbReference>
<dbReference type="InterPro" id="IPR012910">
    <property type="entry name" value="Plug_dom"/>
</dbReference>
<dbReference type="InterPro" id="IPR000531">
    <property type="entry name" value="Beta-barrel_TonB"/>
</dbReference>
<evidence type="ECO:0000256" key="3">
    <source>
        <dbReference type="ARBA" id="ARBA00022452"/>
    </source>
</evidence>
<evidence type="ECO:0000256" key="11">
    <source>
        <dbReference type="SAM" id="Phobius"/>
    </source>
</evidence>
<accession>A0A385STA5</accession>
<name>A0A385STA5_9BACT</name>
<dbReference type="PANTHER" id="PTHR30069">
    <property type="entry name" value="TONB-DEPENDENT OUTER MEMBRANE RECEPTOR"/>
    <property type="match status" value="1"/>
</dbReference>
<dbReference type="PROSITE" id="PS52016">
    <property type="entry name" value="TONB_DEPENDENT_REC_3"/>
    <property type="match status" value="1"/>
</dbReference>
<proteinExistence type="inferred from homology"/>
<keyword evidence="4 8" id="KW-0812">Transmembrane</keyword>
<comment type="subcellular location">
    <subcellularLocation>
        <location evidence="1 8">Cell outer membrane</location>
        <topology evidence="1 8">Multi-pass membrane protein</topology>
    </subcellularLocation>
</comment>